<reference evidence="1" key="1">
    <citation type="submission" date="2021-06" db="EMBL/GenBank/DDBJ databases">
        <authorList>
            <person name="Kallberg Y."/>
            <person name="Tangrot J."/>
            <person name="Rosling A."/>
        </authorList>
    </citation>
    <scope>NUCLEOTIDE SEQUENCE</scope>
    <source>
        <strain evidence="1">28 12/20/2015</strain>
    </source>
</reference>
<gene>
    <name evidence="1" type="ORF">SPELUC_LOCUS11430</name>
</gene>
<protein>
    <submittedName>
        <fullName evidence="1">6162_t:CDS:1</fullName>
    </submittedName>
</protein>
<keyword evidence="2" id="KW-1185">Reference proteome</keyword>
<comment type="caution">
    <text evidence="1">The sequence shown here is derived from an EMBL/GenBank/DDBJ whole genome shotgun (WGS) entry which is preliminary data.</text>
</comment>
<name>A0ACA9PJP7_9GLOM</name>
<evidence type="ECO:0000313" key="1">
    <source>
        <dbReference type="EMBL" id="CAG8704159.1"/>
    </source>
</evidence>
<dbReference type="EMBL" id="CAJVPW010024242">
    <property type="protein sequence ID" value="CAG8704159.1"/>
    <property type="molecule type" value="Genomic_DNA"/>
</dbReference>
<evidence type="ECO:0000313" key="2">
    <source>
        <dbReference type="Proteomes" id="UP000789366"/>
    </source>
</evidence>
<dbReference type="Proteomes" id="UP000789366">
    <property type="component" value="Unassembled WGS sequence"/>
</dbReference>
<feature type="non-terminal residue" evidence="1">
    <location>
        <position position="40"/>
    </location>
</feature>
<accession>A0ACA9PJP7</accession>
<sequence>MGKFLLEAAKEEQKQLSKQKEMAEKLLKALEEENQNRQEQ</sequence>
<proteinExistence type="predicted"/>
<organism evidence="1 2">
    <name type="scientific">Cetraspora pellucida</name>
    <dbReference type="NCBI Taxonomy" id="1433469"/>
    <lineage>
        <taxon>Eukaryota</taxon>
        <taxon>Fungi</taxon>
        <taxon>Fungi incertae sedis</taxon>
        <taxon>Mucoromycota</taxon>
        <taxon>Glomeromycotina</taxon>
        <taxon>Glomeromycetes</taxon>
        <taxon>Diversisporales</taxon>
        <taxon>Gigasporaceae</taxon>
        <taxon>Cetraspora</taxon>
    </lineage>
</organism>